<evidence type="ECO:0000313" key="5">
    <source>
        <dbReference type="Proteomes" id="UP000738359"/>
    </source>
</evidence>
<evidence type="ECO:0000256" key="1">
    <source>
        <dbReference type="ARBA" id="ARBA00022450"/>
    </source>
</evidence>
<evidence type="ECO:0000256" key="2">
    <source>
        <dbReference type="ARBA" id="ARBA00022553"/>
    </source>
</evidence>
<accession>A0A9P6IMK1</accession>
<feature type="domain" description="AMP-dependent synthetase/ligase" evidence="3">
    <location>
        <begin position="2"/>
        <end position="106"/>
    </location>
</feature>
<dbReference type="Gene3D" id="3.40.50.980">
    <property type="match status" value="2"/>
</dbReference>
<reference evidence="4" key="1">
    <citation type="journal article" date="2020" name="Fungal Divers.">
        <title>Resolving the Mortierellaceae phylogeny through synthesis of multi-gene phylogenetics and phylogenomics.</title>
        <authorList>
            <person name="Vandepol N."/>
            <person name="Liber J."/>
            <person name="Desiro A."/>
            <person name="Na H."/>
            <person name="Kennedy M."/>
            <person name="Barry K."/>
            <person name="Grigoriev I.V."/>
            <person name="Miller A.N."/>
            <person name="O'Donnell K."/>
            <person name="Stajich J.E."/>
            <person name="Bonito G."/>
        </authorList>
    </citation>
    <scope>NUCLEOTIDE SEQUENCE</scope>
    <source>
        <strain evidence="4">CK1249</strain>
    </source>
</reference>
<feature type="non-terminal residue" evidence="4">
    <location>
        <position position="135"/>
    </location>
</feature>
<sequence>LFEDQVELSPAAIAIVHGERTATYRELDSQANQIARQLLDAGVKPGDYVMLLLERSTALVASQIAVLKAGAAYVPMDTKSPVDRLLYIAADCGSMVLITDEDTNVPPGLKGSVLRLNVKQRTTQHQGYVEASERL</sequence>
<dbReference type="PANTHER" id="PTHR44845">
    <property type="entry name" value="CARRIER DOMAIN-CONTAINING PROTEIN"/>
    <property type="match status" value="1"/>
</dbReference>
<dbReference type="Pfam" id="PF00501">
    <property type="entry name" value="AMP-binding"/>
    <property type="match status" value="1"/>
</dbReference>
<feature type="non-terminal residue" evidence="4">
    <location>
        <position position="1"/>
    </location>
</feature>
<comment type="caution">
    <text evidence="4">The sequence shown here is derived from an EMBL/GenBank/DDBJ whole genome shotgun (WGS) entry which is preliminary data.</text>
</comment>
<dbReference type="Proteomes" id="UP000738359">
    <property type="component" value="Unassembled WGS sequence"/>
</dbReference>
<dbReference type="OrthoDB" id="329835at2759"/>
<evidence type="ECO:0000259" key="3">
    <source>
        <dbReference type="Pfam" id="PF00501"/>
    </source>
</evidence>
<name>A0A9P6IMK1_MORAP</name>
<dbReference type="SUPFAM" id="SSF56801">
    <property type="entry name" value="Acetyl-CoA synthetase-like"/>
    <property type="match status" value="1"/>
</dbReference>
<protein>
    <recommendedName>
        <fullName evidence="3">AMP-dependent synthetase/ligase domain-containing protein</fullName>
    </recommendedName>
</protein>
<proteinExistence type="predicted"/>
<keyword evidence="5" id="KW-1185">Reference proteome</keyword>
<dbReference type="EMBL" id="JAAAHY010003804">
    <property type="protein sequence ID" value="KAF9937645.1"/>
    <property type="molecule type" value="Genomic_DNA"/>
</dbReference>
<evidence type="ECO:0000313" key="4">
    <source>
        <dbReference type="EMBL" id="KAF9937645.1"/>
    </source>
</evidence>
<keyword evidence="1" id="KW-0596">Phosphopantetheine</keyword>
<gene>
    <name evidence="4" type="ORF">BGZ70_006662</name>
</gene>
<dbReference type="InterPro" id="IPR000873">
    <property type="entry name" value="AMP-dep_synth/lig_dom"/>
</dbReference>
<dbReference type="AlphaFoldDB" id="A0A9P6IMK1"/>
<organism evidence="4 5">
    <name type="scientific">Mortierella alpina</name>
    <name type="common">Oleaginous fungus</name>
    <name type="synonym">Mortierella renispora</name>
    <dbReference type="NCBI Taxonomy" id="64518"/>
    <lineage>
        <taxon>Eukaryota</taxon>
        <taxon>Fungi</taxon>
        <taxon>Fungi incertae sedis</taxon>
        <taxon>Mucoromycota</taxon>
        <taxon>Mortierellomycotina</taxon>
        <taxon>Mortierellomycetes</taxon>
        <taxon>Mortierellales</taxon>
        <taxon>Mortierellaceae</taxon>
        <taxon>Mortierella</taxon>
    </lineage>
</organism>
<keyword evidence="2" id="KW-0597">Phosphoprotein</keyword>
<dbReference type="PANTHER" id="PTHR44845:SF6">
    <property type="entry name" value="BETA-ALANINE-ACTIVATING ENZYME"/>
    <property type="match status" value="1"/>
</dbReference>